<evidence type="ECO:0000313" key="2">
    <source>
        <dbReference type="Proteomes" id="UP000075737"/>
    </source>
</evidence>
<keyword evidence="2" id="KW-1185">Reference proteome</keyword>
<dbReference type="InterPro" id="IPR038705">
    <property type="entry name" value="YabP_sf"/>
</dbReference>
<proteinExistence type="predicted"/>
<dbReference type="RefSeq" id="WP_068748412.1">
    <property type="nucleotide sequence ID" value="NZ_LOHZ01000030.1"/>
</dbReference>
<dbReference type="InterPro" id="IPR022476">
    <property type="entry name" value="Spore_YabP/YqfC"/>
</dbReference>
<protein>
    <submittedName>
        <fullName evidence="1">Spore protein YabP</fullName>
    </submittedName>
</protein>
<dbReference type="NCBIfam" id="TIGR02892">
    <property type="entry name" value="spore_yabP"/>
    <property type="match status" value="1"/>
</dbReference>
<dbReference type="PIRSF" id="PIRSF011576">
    <property type="entry name" value="YabP"/>
    <property type="match status" value="1"/>
</dbReference>
<dbReference type="EMBL" id="LOHZ01000030">
    <property type="protein sequence ID" value="KYO66094.1"/>
    <property type="molecule type" value="Genomic_DNA"/>
</dbReference>
<name>A0A161PUB9_9FIRM</name>
<dbReference type="Gene3D" id="2.60.40.2000">
    <property type="match status" value="1"/>
</dbReference>
<dbReference type="AlphaFoldDB" id="A0A161PUB9"/>
<dbReference type="STRING" id="520767.ATZ99_12800"/>
<gene>
    <name evidence="1" type="primary">yabP</name>
    <name evidence="1" type="ORF">ATZ99_12800</name>
</gene>
<dbReference type="Pfam" id="PF07873">
    <property type="entry name" value="YabP"/>
    <property type="match status" value="1"/>
</dbReference>
<dbReference type="InterPro" id="IPR012504">
    <property type="entry name" value="Spore_YabP"/>
</dbReference>
<comment type="caution">
    <text evidence="1">The sequence shown here is derived from an EMBL/GenBank/DDBJ whole genome shotgun (WGS) entry which is preliminary data.</text>
</comment>
<dbReference type="GO" id="GO:0030435">
    <property type="term" value="P:sporulation resulting in formation of a cellular spore"/>
    <property type="evidence" value="ECO:0007669"/>
    <property type="project" value="InterPro"/>
</dbReference>
<sequence length="93" mass="10717">MEEKVPGKHRLILQDRELLEISGVTNVDKFTESEILIDTVRGTLSIKGEKMHMKQLNLEVGNITIEGMIKQLTYAEDVKERERARGILQKLLR</sequence>
<dbReference type="Proteomes" id="UP000075737">
    <property type="component" value="Unassembled WGS sequence"/>
</dbReference>
<reference evidence="1 2" key="1">
    <citation type="submission" date="2015-12" db="EMBL/GenBank/DDBJ databases">
        <title>Draft genome of Thermovenabulum gondwanense isolated from a red thermophilic microbial mat colonisisng an outflow channel of a bore well.</title>
        <authorList>
            <person name="Patel B.K."/>
        </authorList>
    </citation>
    <scope>NUCLEOTIDE SEQUENCE [LARGE SCALE GENOMIC DNA]</scope>
    <source>
        <strain evidence="1 2">R270</strain>
    </source>
</reference>
<organism evidence="1 2">
    <name type="scientific">Thermovenabulum gondwanense</name>
    <dbReference type="NCBI Taxonomy" id="520767"/>
    <lineage>
        <taxon>Bacteria</taxon>
        <taxon>Bacillati</taxon>
        <taxon>Bacillota</taxon>
        <taxon>Clostridia</taxon>
        <taxon>Thermosediminibacterales</taxon>
        <taxon>Thermosediminibacteraceae</taxon>
        <taxon>Thermovenabulum</taxon>
    </lineage>
</organism>
<accession>A0A161PUB9</accession>
<dbReference type="OrthoDB" id="9795125at2"/>
<evidence type="ECO:0000313" key="1">
    <source>
        <dbReference type="EMBL" id="KYO66094.1"/>
    </source>
</evidence>